<evidence type="ECO:0000256" key="3">
    <source>
        <dbReference type="ARBA" id="ARBA00022692"/>
    </source>
</evidence>
<comment type="subcellular location">
    <subcellularLocation>
        <location evidence="1">Cell membrane</location>
        <topology evidence="1">Single-pass type I membrane protein</topology>
    </subcellularLocation>
</comment>
<keyword evidence="6 11" id="KW-0472">Membrane</keyword>
<reference evidence="13" key="2">
    <citation type="submission" date="2025-09" db="UniProtKB">
        <authorList>
            <consortium name="Ensembl"/>
        </authorList>
    </citation>
    <scope>IDENTIFICATION</scope>
</reference>
<keyword evidence="9" id="KW-0325">Glycoprotein</keyword>
<evidence type="ECO:0000256" key="2">
    <source>
        <dbReference type="ARBA" id="ARBA00022475"/>
    </source>
</evidence>
<dbReference type="SMART" id="SM00408">
    <property type="entry name" value="IGc2"/>
    <property type="match status" value="1"/>
</dbReference>
<dbReference type="InterPro" id="IPR007110">
    <property type="entry name" value="Ig-like_dom"/>
</dbReference>
<dbReference type="SMART" id="SM00409">
    <property type="entry name" value="IG"/>
    <property type="match status" value="1"/>
</dbReference>
<dbReference type="InterPro" id="IPR051713">
    <property type="entry name" value="T-cell_Activation_Regulation"/>
</dbReference>
<dbReference type="InterPro" id="IPR003599">
    <property type="entry name" value="Ig_sub"/>
</dbReference>
<dbReference type="GO" id="GO:0071222">
    <property type="term" value="P:cellular response to lipopolysaccharide"/>
    <property type="evidence" value="ECO:0007669"/>
    <property type="project" value="TreeGrafter"/>
</dbReference>
<keyword evidence="14" id="KW-1185">Reference proteome</keyword>
<evidence type="ECO:0000256" key="9">
    <source>
        <dbReference type="ARBA" id="ARBA00023180"/>
    </source>
</evidence>
<evidence type="ECO:0000256" key="1">
    <source>
        <dbReference type="ARBA" id="ARBA00004251"/>
    </source>
</evidence>
<name>A0A3Q2PCN8_FUNHE</name>
<protein>
    <recommendedName>
        <fullName evidence="12">Ig-like domain-containing protein</fullName>
    </recommendedName>
</protein>
<dbReference type="PANTHER" id="PTHR25466">
    <property type="entry name" value="T-LYMPHOCYTE ACTIVATION ANTIGEN"/>
    <property type="match status" value="1"/>
</dbReference>
<evidence type="ECO:0000256" key="11">
    <source>
        <dbReference type="SAM" id="Phobius"/>
    </source>
</evidence>
<dbReference type="InterPro" id="IPR003598">
    <property type="entry name" value="Ig_sub2"/>
</dbReference>
<keyword evidence="7" id="KW-1015">Disulfide bond</keyword>
<evidence type="ECO:0000256" key="7">
    <source>
        <dbReference type="ARBA" id="ARBA00023157"/>
    </source>
</evidence>
<dbReference type="PANTHER" id="PTHR25466:SF9">
    <property type="entry name" value="FIBRONECTIN TYPE-III DOMAIN-CONTAINING PROTEIN"/>
    <property type="match status" value="1"/>
</dbReference>
<dbReference type="Ensembl" id="ENSFHET00000031147.1">
    <property type="protein sequence ID" value="ENSFHEP00000010272.1"/>
    <property type="gene ID" value="ENSFHEG00000011568.1"/>
</dbReference>
<reference evidence="13" key="1">
    <citation type="submission" date="2025-08" db="UniProtKB">
        <authorList>
            <consortium name="Ensembl"/>
        </authorList>
    </citation>
    <scope>IDENTIFICATION</scope>
</reference>
<dbReference type="SMART" id="SM00406">
    <property type="entry name" value="IGv"/>
    <property type="match status" value="1"/>
</dbReference>
<dbReference type="GeneTree" id="ENSGT00940000177636"/>
<dbReference type="InterPro" id="IPR036179">
    <property type="entry name" value="Ig-like_dom_sf"/>
</dbReference>
<keyword evidence="10" id="KW-0393">Immunoglobulin domain</keyword>
<feature type="transmembrane region" description="Helical" evidence="11">
    <location>
        <begin position="147"/>
        <end position="167"/>
    </location>
</feature>
<evidence type="ECO:0000256" key="6">
    <source>
        <dbReference type="ARBA" id="ARBA00023136"/>
    </source>
</evidence>
<keyword evidence="2" id="KW-1003">Cell membrane</keyword>
<dbReference type="PROSITE" id="PS50835">
    <property type="entry name" value="IG_LIKE"/>
    <property type="match status" value="1"/>
</dbReference>
<keyword evidence="4" id="KW-0732">Signal</keyword>
<organism evidence="13 14">
    <name type="scientific">Fundulus heteroclitus</name>
    <name type="common">Killifish</name>
    <name type="synonym">Mummichog</name>
    <dbReference type="NCBI Taxonomy" id="8078"/>
    <lineage>
        <taxon>Eukaryota</taxon>
        <taxon>Metazoa</taxon>
        <taxon>Chordata</taxon>
        <taxon>Craniata</taxon>
        <taxon>Vertebrata</taxon>
        <taxon>Euteleostomi</taxon>
        <taxon>Actinopterygii</taxon>
        <taxon>Neopterygii</taxon>
        <taxon>Teleostei</taxon>
        <taxon>Neoteleostei</taxon>
        <taxon>Acanthomorphata</taxon>
        <taxon>Ovalentaria</taxon>
        <taxon>Atherinomorphae</taxon>
        <taxon>Cyprinodontiformes</taxon>
        <taxon>Fundulidae</taxon>
        <taxon>Fundulus</taxon>
    </lineage>
</organism>
<keyword evidence="5 11" id="KW-1133">Transmembrane helix</keyword>
<dbReference type="GO" id="GO:0009897">
    <property type="term" value="C:external side of plasma membrane"/>
    <property type="evidence" value="ECO:0007669"/>
    <property type="project" value="TreeGrafter"/>
</dbReference>
<dbReference type="GO" id="GO:0042102">
    <property type="term" value="P:positive regulation of T cell proliferation"/>
    <property type="evidence" value="ECO:0007669"/>
    <property type="project" value="TreeGrafter"/>
</dbReference>
<dbReference type="GO" id="GO:0031295">
    <property type="term" value="P:T cell costimulation"/>
    <property type="evidence" value="ECO:0007669"/>
    <property type="project" value="TreeGrafter"/>
</dbReference>
<dbReference type="AlphaFoldDB" id="A0A3Q2PCN8"/>
<accession>A0A3Q2PCN8</accession>
<dbReference type="SUPFAM" id="SSF48726">
    <property type="entry name" value="Immunoglobulin"/>
    <property type="match status" value="1"/>
</dbReference>
<proteinExistence type="predicted"/>
<keyword evidence="3 11" id="KW-0812">Transmembrane</keyword>
<evidence type="ECO:0000256" key="4">
    <source>
        <dbReference type="ARBA" id="ARBA00022729"/>
    </source>
</evidence>
<dbReference type="GO" id="GO:0007166">
    <property type="term" value="P:cell surface receptor signaling pathway"/>
    <property type="evidence" value="ECO:0007669"/>
    <property type="project" value="TreeGrafter"/>
</dbReference>
<evidence type="ECO:0000256" key="10">
    <source>
        <dbReference type="ARBA" id="ARBA00023319"/>
    </source>
</evidence>
<keyword evidence="8" id="KW-0675">Receptor</keyword>
<evidence type="ECO:0000313" key="14">
    <source>
        <dbReference type="Proteomes" id="UP000265000"/>
    </source>
</evidence>
<dbReference type="GO" id="GO:0042130">
    <property type="term" value="P:negative regulation of T cell proliferation"/>
    <property type="evidence" value="ECO:0007669"/>
    <property type="project" value="TreeGrafter"/>
</dbReference>
<evidence type="ECO:0000259" key="12">
    <source>
        <dbReference type="PROSITE" id="PS50835"/>
    </source>
</evidence>
<evidence type="ECO:0000256" key="5">
    <source>
        <dbReference type="ARBA" id="ARBA00022989"/>
    </source>
</evidence>
<dbReference type="Proteomes" id="UP000265000">
    <property type="component" value="Unplaced"/>
</dbReference>
<sequence length="188" mass="20601">MCGETNGRRDEWRDLHLHHLCSVLFSPAGRTVSAVVGGDVTLPCKADWNQPLEVVEWSKPGTITEFVLILRSPNPDIVVPLPSYEGRVELKDRETGDMSLVLRNVRDEDGGMYQCYVLREGSRRKRAEPQPISTTNTCFSSAGRGHLGAIVVVVLVVLAAGAAVCLWKKKKSLHPPSSHSEGVDTSQV</sequence>
<dbReference type="Gene3D" id="2.60.40.10">
    <property type="entry name" value="Immunoglobulins"/>
    <property type="match status" value="1"/>
</dbReference>
<evidence type="ECO:0000256" key="8">
    <source>
        <dbReference type="ARBA" id="ARBA00023170"/>
    </source>
</evidence>
<dbReference type="Pfam" id="PF07686">
    <property type="entry name" value="V-set"/>
    <property type="match status" value="1"/>
</dbReference>
<dbReference type="GO" id="GO:0006955">
    <property type="term" value="P:immune response"/>
    <property type="evidence" value="ECO:0007669"/>
    <property type="project" value="TreeGrafter"/>
</dbReference>
<dbReference type="InterPro" id="IPR013106">
    <property type="entry name" value="Ig_V-set"/>
</dbReference>
<dbReference type="InterPro" id="IPR013783">
    <property type="entry name" value="Ig-like_fold"/>
</dbReference>
<evidence type="ECO:0000313" key="13">
    <source>
        <dbReference type="Ensembl" id="ENSFHEP00000010272.1"/>
    </source>
</evidence>
<feature type="domain" description="Ig-like" evidence="12">
    <location>
        <begin position="27"/>
        <end position="133"/>
    </location>
</feature>